<evidence type="ECO:0000313" key="2">
    <source>
        <dbReference type="Proteomes" id="UP000005038"/>
    </source>
</evidence>
<dbReference type="Pfam" id="PF20060">
    <property type="entry name" value="DUF6459"/>
    <property type="match status" value="1"/>
</dbReference>
<dbReference type="AlphaFoldDB" id="H5TJ99"/>
<accession>H5TJ99</accession>
<dbReference type="STRING" id="1108044.GOOTI_069_00050"/>
<proteinExistence type="predicted"/>
<dbReference type="OrthoDB" id="4775331at2"/>
<gene>
    <name evidence="1" type="ORF">GOOTI_069_00050</name>
</gene>
<comment type="caution">
    <text evidence="1">The sequence shown here is derived from an EMBL/GenBank/DDBJ whole genome shotgun (WGS) entry which is preliminary data.</text>
</comment>
<keyword evidence="2" id="KW-1185">Reference proteome</keyword>
<evidence type="ECO:0000313" key="1">
    <source>
        <dbReference type="EMBL" id="GAB33557.1"/>
    </source>
</evidence>
<dbReference type="EMBL" id="BAFB01000069">
    <property type="protein sequence ID" value="GAB33557.1"/>
    <property type="molecule type" value="Genomic_DNA"/>
</dbReference>
<dbReference type="Proteomes" id="UP000005038">
    <property type="component" value="Unassembled WGS sequence"/>
</dbReference>
<dbReference type="InterPro" id="IPR045596">
    <property type="entry name" value="DUF6459"/>
</dbReference>
<protein>
    <submittedName>
        <fullName evidence="1">Uncharacterized protein</fullName>
    </submittedName>
</protein>
<sequence>MTNTCTDHSSGSELSAAPPRIRILPAPAYEPQGSADVPSPHAALRDDQCAARSGHRVAQPATVTGTRASAQRAVAIAAREFSVGTLTMIFEVMARRRPASHLQHRVALHVDDQIGALARTRVTGEDACIPTVRRVHVQMCDAGAAEIFGTYARQGRSRAFAGRIERVPCRVRVHGDSPGGRYSPVATRVEYRWQLVVLTLG</sequence>
<reference evidence="1" key="1">
    <citation type="submission" date="2012-02" db="EMBL/GenBank/DDBJ databases">
        <title>Whole genome shotgun sequence of Gordonia otitidis NBRC 100426.</title>
        <authorList>
            <person name="Yoshida I."/>
            <person name="Hosoyama A."/>
            <person name="Tsuchikane K."/>
            <person name="Katsumata H."/>
            <person name="Yamazaki S."/>
            <person name="Fujita N."/>
        </authorList>
    </citation>
    <scope>NUCLEOTIDE SEQUENCE [LARGE SCALE GENOMIC DNA]</scope>
    <source>
        <strain evidence="1">NBRC 100426</strain>
    </source>
</reference>
<name>H5TJ99_GORO1</name>
<dbReference type="RefSeq" id="WP_007237806.1">
    <property type="nucleotide sequence ID" value="NZ_BAFB01000069.1"/>
</dbReference>
<organism evidence="1 2">
    <name type="scientific">Gordonia otitidis (strain DSM 44809 / CCUG 52243 / JCM 12355 / NBRC 100426 / IFM 10032)</name>
    <dbReference type="NCBI Taxonomy" id="1108044"/>
    <lineage>
        <taxon>Bacteria</taxon>
        <taxon>Bacillati</taxon>
        <taxon>Actinomycetota</taxon>
        <taxon>Actinomycetes</taxon>
        <taxon>Mycobacteriales</taxon>
        <taxon>Gordoniaceae</taxon>
        <taxon>Gordonia</taxon>
    </lineage>
</organism>